<evidence type="ECO:0000256" key="1">
    <source>
        <dbReference type="ARBA" id="ARBA00009981"/>
    </source>
</evidence>
<reference evidence="2 3" key="1">
    <citation type="submission" date="2017-02" db="EMBL/GenBank/DDBJ databases">
        <title>The new phylogeny of genus Mycobacterium.</title>
        <authorList>
            <person name="Tortoli E."/>
            <person name="Trovato A."/>
            <person name="Cirillo D.M."/>
        </authorList>
    </citation>
    <scope>NUCLEOTIDE SEQUENCE [LARGE SCALE GENOMIC DNA]</scope>
    <source>
        <strain evidence="2 3">DSM 44471</strain>
    </source>
</reference>
<accession>A0A1X0DLG5</accession>
<organism evidence="2 3">
    <name type="scientific">Mycobacterium heidelbergense</name>
    <dbReference type="NCBI Taxonomy" id="53376"/>
    <lineage>
        <taxon>Bacteria</taxon>
        <taxon>Bacillati</taxon>
        <taxon>Actinomycetota</taxon>
        <taxon>Actinomycetes</taxon>
        <taxon>Mycobacteriales</taxon>
        <taxon>Mycobacteriaceae</taxon>
        <taxon>Mycobacterium</taxon>
        <taxon>Mycobacterium simiae complex</taxon>
    </lineage>
</organism>
<dbReference type="GO" id="GO:0097351">
    <property type="term" value="F:toxin sequestering activity"/>
    <property type="evidence" value="ECO:0007669"/>
    <property type="project" value="TreeGrafter"/>
</dbReference>
<proteinExistence type="inferred from homology"/>
<dbReference type="PANTHER" id="PTHR35377">
    <property type="entry name" value="ANTITOXIN VAPB49-RELATED-RELATED"/>
    <property type="match status" value="1"/>
</dbReference>
<evidence type="ECO:0000313" key="3">
    <source>
        <dbReference type="Proteomes" id="UP000192566"/>
    </source>
</evidence>
<comment type="similarity">
    <text evidence="1">Belongs to the phD/YefM antitoxin family.</text>
</comment>
<dbReference type="PANTHER" id="PTHR35377:SF5">
    <property type="entry name" value="ANTITOXIN VAPB46"/>
    <property type="match status" value="1"/>
</dbReference>
<dbReference type="STRING" id="53376.BST25_12930"/>
<dbReference type="InterPro" id="IPR051416">
    <property type="entry name" value="phD-YefM_TA_antitoxins"/>
</dbReference>
<evidence type="ECO:0000313" key="2">
    <source>
        <dbReference type="EMBL" id="ORA73228.1"/>
    </source>
</evidence>
<dbReference type="Proteomes" id="UP000192566">
    <property type="component" value="Unassembled WGS sequence"/>
</dbReference>
<sequence>MSVDTIGIRELRQNASVWIAKVKAGLTIQITDRGLPVARLVPIMPAERARDQLIADGQLIPSSAPRVPLSTADLVEGPSLTAILDEQRSDR</sequence>
<dbReference type="NCBIfam" id="TIGR01552">
    <property type="entry name" value="phd_fam"/>
    <property type="match status" value="1"/>
</dbReference>
<keyword evidence="3" id="KW-1185">Reference proteome</keyword>
<dbReference type="EMBL" id="MVHR01000016">
    <property type="protein sequence ID" value="ORA73228.1"/>
    <property type="molecule type" value="Genomic_DNA"/>
</dbReference>
<gene>
    <name evidence="2" type="ORF">BST25_12930</name>
</gene>
<name>A0A1X0DLG5_MYCHE</name>
<dbReference type="Gene3D" id="3.40.1620.10">
    <property type="entry name" value="YefM-like domain"/>
    <property type="match status" value="1"/>
</dbReference>
<dbReference type="AlphaFoldDB" id="A0A1X0DLG5"/>
<dbReference type="InterPro" id="IPR036165">
    <property type="entry name" value="YefM-like_sf"/>
</dbReference>
<dbReference type="SUPFAM" id="SSF143120">
    <property type="entry name" value="YefM-like"/>
    <property type="match status" value="1"/>
</dbReference>
<comment type="caution">
    <text evidence="2">The sequence shown here is derived from an EMBL/GenBank/DDBJ whole genome shotgun (WGS) entry which is preliminary data.</text>
</comment>
<protein>
    <submittedName>
        <fullName evidence="2">Uncharacterized protein</fullName>
    </submittedName>
</protein>